<organism evidence="7 8">
    <name type="scientific">Chryseobacterium taklimakanense</name>
    <dbReference type="NCBI Taxonomy" id="536441"/>
    <lineage>
        <taxon>Bacteria</taxon>
        <taxon>Pseudomonadati</taxon>
        <taxon>Bacteroidota</taxon>
        <taxon>Flavobacteriia</taxon>
        <taxon>Flavobacteriales</taxon>
        <taxon>Weeksellaceae</taxon>
        <taxon>Chryseobacterium group</taxon>
        <taxon>Chryseobacterium</taxon>
    </lineage>
</organism>
<dbReference type="Pfam" id="PF06803">
    <property type="entry name" value="DUF1232"/>
    <property type="match status" value="1"/>
</dbReference>
<evidence type="ECO:0000256" key="1">
    <source>
        <dbReference type="ARBA" id="ARBA00004127"/>
    </source>
</evidence>
<comment type="subcellular location">
    <subcellularLocation>
        <location evidence="1">Endomembrane system</location>
        <topology evidence="1">Multi-pass membrane protein</topology>
    </subcellularLocation>
</comment>
<accession>A0A239X2H6</accession>
<name>A0A239X2H6_9FLAO</name>
<keyword evidence="2 5" id="KW-0812">Transmembrane</keyword>
<gene>
    <name evidence="7" type="ORF">SAMEA4412677_00840</name>
</gene>
<feature type="domain" description="DUF1232" evidence="6">
    <location>
        <begin position="35"/>
        <end position="70"/>
    </location>
</feature>
<evidence type="ECO:0000256" key="4">
    <source>
        <dbReference type="ARBA" id="ARBA00023136"/>
    </source>
</evidence>
<feature type="transmembrane region" description="Helical" evidence="5">
    <location>
        <begin position="102"/>
        <end position="120"/>
    </location>
</feature>
<evidence type="ECO:0000256" key="3">
    <source>
        <dbReference type="ARBA" id="ARBA00022989"/>
    </source>
</evidence>
<keyword evidence="3 5" id="KW-1133">Transmembrane helix</keyword>
<dbReference type="Proteomes" id="UP000215196">
    <property type="component" value="Chromosome 1"/>
</dbReference>
<dbReference type="AlphaFoldDB" id="A0A239X2H6"/>
<dbReference type="RefSeq" id="WP_095070665.1">
    <property type="nucleotide sequence ID" value="NZ_LT906465.1"/>
</dbReference>
<protein>
    <submittedName>
        <fullName evidence="7">Uncharacterized conserved protein</fullName>
    </submittedName>
</protein>
<feature type="transmembrane region" description="Helical" evidence="5">
    <location>
        <begin position="33"/>
        <end position="50"/>
    </location>
</feature>
<evidence type="ECO:0000313" key="7">
    <source>
        <dbReference type="EMBL" id="SNV40897.1"/>
    </source>
</evidence>
<sequence length="126" mass="14461">MTEFLKKIKSKVKELKKETFVLAHAVADKRTPVLAKIFAAMTVAYLLSPIDLIPDFIPVLGLLDDIVLVPVLIKTTVSLIPERLLDELRTRIDSDEKLQKKWYYALPVIVIYLLLLFLLYKTFSSK</sequence>
<keyword evidence="8" id="KW-1185">Reference proteome</keyword>
<dbReference type="KEGG" id="ctak:4412677_00840"/>
<proteinExistence type="predicted"/>
<keyword evidence="4 5" id="KW-0472">Membrane</keyword>
<evidence type="ECO:0000313" key="8">
    <source>
        <dbReference type="Proteomes" id="UP000215196"/>
    </source>
</evidence>
<dbReference type="GO" id="GO:0012505">
    <property type="term" value="C:endomembrane system"/>
    <property type="evidence" value="ECO:0007669"/>
    <property type="project" value="UniProtKB-SubCell"/>
</dbReference>
<dbReference type="InterPro" id="IPR010652">
    <property type="entry name" value="DUF1232"/>
</dbReference>
<evidence type="ECO:0000256" key="5">
    <source>
        <dbReference type="SAM" id="Phobius"/>
    </source>
</evidence>
<evidence type="ECO:0000256" key="2">
    <source>
        <dbReference type="ARBA" id="ARBA00022692"/>
    </source>
</evidence>
<evidence type="ECO:0000259" key="6">
    <source>
        <dbReference type="Pfam" id="PF06803"/>
    </source>
</evidence>
<dbReference type="EMBL" id="LT906465">
    <property type="protein sequence ID" value="SNV40897.1"/>
    <property type="molecule type" value="Genomic_DNA"/>
</dbReference>
<reference evidence="7" key="1">
    <citation type="submission" date="2017-06" db="EMBL/GenBank/DDBJ databases">
        <authorList>
            <consortium name="Pathogen Informatics"/>
        </authorList>
    </citation>
    <scope>NUCLEOTIDE SEQUENCE [LARGE SCALE GENOMIC DNA]</scope>
    <source>
        <strain evidence="7">NCTC13490</strain>
    </source>
</reference>